<accession>A0A0W1R9W0</accession>
<dbReference type="RefSeq" id="WP_058581473.1">
    <property type="nucleotide sequence ID" value="NZ_LOPU01000018.1"/>
</dbReference>
<reference evidence="1 2" key="1">
    <citation type="submission" date="2015-12" db="EMBL/GenBank/DDBJ databases">
        <title>Haloprofundus marisrubri gen. nov., sp. nov., an extremely halophilic archaeon isolated from the Discovery deep brine-seawater interface in the Red Sea.</title>
        <authorList>
            <person name="Zhang G."/>
            <person name="Stingl U."/>
            <person name="Rashid M."/>
        </authorList>
    </citation>
    <scope>NUCLEOTIDE SEQUENCE [LARGE SCALE GENOMIC DNA]</scope>
    <source>
        <strain evidence="1 2">SB9</strain>
    </source>
</reference>
<sequence length="64" mass="7068">MHTPHISYLTHAWTDPSRCPFCLSTLDDGVDAFPTHLSQSPNCSVEFGDWEEVVGEFVGDGWAA</sequence>
<dbReference type="Pfam" id="PF24333">
    <property type="entry name" value="DUF7501"/>
    <property type="match status" value="1"/>
</dbReference>
<dbReference type="AlphaFoldDB" id="A0A0W1R9W0"/>
<dbReference type="OrthoDB" id="179461at2157"/>
<evidence type="ECO:0000313" key="1">
    <source>
        <dbReference type="EMBL" id="KTG10118.1"/>
    </source>
</evidence>
<comment type="caution">
    <text evidence="1">The sequence shown here is derived from an EMBL/GenBank/DDBJ whole genome shotgun (WGS) entry which is preliminary data.</text>
</comment>
<dbReference type="EMBL" id="LOPU01000018">
    <property type="protein sequence ID" value="KTG10118.1"/>
    <property type="molecule type" value="Genomic_DNA"/>
</dbReference>
<protein>
    <submittedName>
        <fullName evidence="1">Uncharacterized protein</fullName>
    </submittedName>
</protein>
<gene>
    <name evidence="1" type="ORF">AUR64_11015</name>
</gene>
<evidence type="ECO:0000313" key="2">
    <source>
        <dbReference type="Proteomes" id="UP000054387"/>
    </source>
</evidence>
<dbReference type="Proteomes" id="UP000054387">
    <property type="component" value="Unassembled WGS sequence"/>
</dbReference>
<dbReference type="InterPro" id="IPR055924">
    <property type="entry name" value="DUF7501"/>
</dbReference>
<proteinExistence type="predicted"/>
<organism evidence="1 2">
    <name type="scientific">Haloprofundus marisrubri</name>
    <dbReference type="NCBI Taxonomy" id="1514971"/>
    <lineage>
        <taxon>Archaea</taxon>
        <taxon>Methanobacteriati</taxon>
        <taxon>Methanobacteriota</taxon>
        <taxon>Stenosarchaea group</taxon>
        <taxon>Halobacteria</taxon>
        <taxon>Halobacteriales</taxon>
        <taxon>Haloferacaceae</taxon>
        <taxon>Haloprofundus</taxon>
    </lineage>
</organism>
<name>A0A0W1R9W0_9EURY</name>
<keyword evidence="2" id="KW-1185">Reference proteome</keyword>